<accession>A0ABY8I076</accession>
<gene>
    <name evidence="1" type="ORF">P9875_19025</name>
</gene>
<organism evidence="1 2">
    <name type="scientific">Janthinobacterium rivuli</name>
    <dbReference type="NCBI Taxonomy" id="2751478"/>
    <lineage>
        <taxon>Bacteria</taxon>
        <taxon>Pseudomonadati</taxon>
        <taxon>Pseudomonadota</taxon>
        <taxon>Betaproteobacteria</taxon>
        <taxon>Burkholderiales</taxon>
        <taxon>Oxalobacteraceae</taxon>
        <taxon>Janthinobacterium</taxon>
    </lineage>
</organism>
<name>A0ABY8I076_9BURK</name>
<keyword evidence="2" id="KW-1185">Reference proteome</keyword>
<proteinExistence type="predicted"/>
<reference evidence="1 2" key="1">
    <citation type="submission" date="2023-04" db="EMBL/GenBank/DDBJ databases">
        <title>Nanopore sequencing of Janthinobacterium from water.</title>
        <authorList>
            <person name="Ciuchcinski K."/>
            <person name="Rokowska A."/>
            <person name="Dziewit L."/>
        </authorList>
    </citation>
    <scope>NUCLEOTIDE SEQUENCE [LARGE SCALE GENOMIC DNA]</scope>
    <source>
        <strain evidence="1 2">DEMB2</strain>
    </source>
</reference>
<evidence type="ECO:0000313" key="2">
    <source>
        <dbReference type="Proteomes" id="UP001219584"/>
    </source>
</evidence>
<dbReference type="Proteomes" id="UP001219584">
    <property type="component" value="Chromosome"/>
</dbReference>
<protein>
    <submittedName>
        <fullName evidence="1">Uncharacterized protein</fullName>
    </submittedName>
</protein>
<evidence type="ECO:0000313" key="1">
    <source>
        <dbReference type="EMBL" id="WFR77811.1"/>
    </source>
</evidence>
<dbReference type="RefSeq" id="WP_158300206.1">
    <property type="nucleotide sequence ID" value="NZ_CP121464.1"/>
</dbReference>
<dbReference type="EMBL" id="CP121464">
    <property type="protein sequence ID" value="WFR77811.1"/>
    <property type="molecule type" value="Genomic_DNA"/>
</dbReference>
<sequence length="91" mass="10177">MTTYREFCRLRDLHTPGANAPKHTEADAFLMAAAQLVVPDGYKLVSVEPTSEIIAGAAVASWPTASSADIALARLRRRLSCCRWIWYRARR</sequence>